<name>A0A6G1C4W5_9ORYZ</name>
<evidence type="ECO:0000313" key="2">
    <source>
        <dbReference type="Proteomes" id="UP000479710"/>
    </source>
</evidence>
<dbReference type="EMBL" id="SPHZ02000010">
    <property type="protein sequence ID" value="KAF0894603.1"/>
    <property type="molecule type" value="Genomic_DNA"/>
</dbReference>
<evidence type="ECO:0000313" key="1">
    <source>
        <dbReference type="EMBL" id="KAF0894603.1"/>
    </source>
</evidence>
<dbReference type="Proteomes" id="UP000479710">
    <property type="component" value="Unassembled WGS sequence"/>
</dbReference>
<proteinExistence type="predicted"/>
<feature type="non-terminal residue" evidence="1">
    <location>
        <position position="167"/>
    </location>
</feature>
<gene>
    <name evidence="1" type="ORF">E2562_001902</name>
</gene>
<accession>A0A6G1C4W5</accession>
<comment type="caution">
    <text evidence="1">The sequence shown here is derived from an EMBL/GenBank/DDBJ whole genome shotgun (WGS) entry which is preliminary data.</text>
</comment>
<reference evidence="1 2" key="1">
    <citation type="submission" date="2019-11" db="EMBL/GenBank/DDBJ databases">
        <title>Whole genome sequence of Oryza granulata.</title>
        <authorList>
            <person name="Li W."/>
        </authorList>
    </citation>
    <scope>NUCLEOTIDE SEQUENCE [LARGE SCALE GENOMIC DNA]</scope>
    <source>
        <strain evidence="2">cv. Menghai</strain>
        <tissue evidence="1">Leaf</tissue>
    </source>
</reference>
<keyword evidence="2" id="KW-1185">Reference proteome</keyword>
<sequence length="167" mass="18294">MKLEKTRAWACRIGQQPTKVTVDSQSDGAVGRWTKGPNDRERVRHACGCACAGGGRDVAPTEVDERRLEVALLLQEAEGSKSDDHTAPATTGGEVEKEAAVQFTVILMAIPITEFFIIYGMMNSDEELPPPADAGTRETDGRIEARDGMISRSFQLRHLIKLRNQSP</sequence>
<protein>
    <submittedName>
        <fullName evidence="1">Uncharacterized protein</fullName>
    </submittedName>
</protein>
<organism evidence="1 2">
    <name type="scientific">Oryza meyeriana var. granulata</name>
    <dbReference type="NCBI Taxonomy" id="110450"/>
    <lineage>
        <taxon>Eukaryota</taxon>
        <taxon>Viridiplantae</taxon>
        <taxon>Streptophyta</taxon>
        <taxon>Embryophyta</taxon>
        <taxon>Tracheophyta</taxon>
        <taxon>Spermatophyta</taxon>
        <taxon>Magnoliopsida</taxon>
        <taxon>Liliopsida</taxon>
        <taxon>Poales</taxon>
        <taxon>Poaceae</taxon>
        <taxon>BOP clade</taxon>
        <taxon>Oryzoideae</taxon>
        <taxon>Oryzeae</taxon>
        <taxon>Oryzinae</taxon>
        <taxon>Oryza</taxon>
        <taxon>Oryza meyeriana</taxon>
    </lineage>
</organism>
<dbReference type="AlphaFoldDB" id="A0A6G1C4W5"/>